<feature type="compositionally biased region" description="Low complexity" evidence="1">
    <location>
        <begin position="12"/>
        <end position="28"/>
    </location>
</feature>
<keyword evidence="3" id="KW-1185">Reference proteome</keyword>
<gene>
    <name evidence="2" type="ORF">R3P38DRAFT_2757695</name>
</gene>
<feature type="compositionally biased region" description="Basic residues" evidence="1">
    <location>
        <begin position="44"/>
        <end position="53"/>
    </location>
</feature>
<organism evidence="2 3">
    <name type="scientific">Favolaschia claudopus</name>
    <dbReference type="NCBI Taxonomy" id="2862362"/>
    <lineage>
        <taxon>Eukaryota</taxon>
        <taxon>Fungi</taxon>
        <taxon>Dikarya</taxon>
        <taxon>Basidiomycota</taxon>
        <taxon>Agaricomycotina</taxon>
        <taxon>Agaricomycetes</taxon>
        <taxon>Agaricomycetidae</taxon>
        <taxon>Agaricales</taxon>
        <taxon>Marasmiineae</taxon>
        <taxon>Mycenaceae</taxon>
        <taxon>Favolaschia</taxon>
    </lineage>
</organism>
<comment type="caution">
    <text evidence="2">The sequence shown here is derived from an EMBL/GenBank/DDBJ whole genome shotgun (WGS) entry which is preliminary data.</text>
</comment>
<feature type="compositionally biased region" description="Polar residues" evidence="1">
    <location>
        <begin position="1"/>
        <end position="11"/>
    </location>
</feature>
<feature type="compositionally biased region" description="Basic and acidic residues" evidence="1">
    <location>
        <begin position="62"/>
        <end position="72"/>
    </location>
</feature>
<protein>
    <submittedName>
        <fullName evidence="2">Uncharacterized protein</fullName>
    </submittedName>
</protein>
<feature type="region of interest" description="Disordered" evidence="1">
    <location>
        <begin position="1"/>
        <end position="91"/>
    </location>
</feature>
<evidence type="ECO:0000256" key="1">
    <source>
        <dbReference type="SAM" id="MobiDB-lite"/>
    </source>
</evidence>
<dbReference type="Proteomes" id="UP001362999">
    <property type="component" value="Unassembled WGS sequence"/>
</dbReference>
<proteinExistence type="predicted"/>
<evidence type="ECO:0000313" key="2">
    <source>
        <dbReference type="EMBL" id="KAK7061175.1"/>
    </source>
</evidence>
<accession>A0AAW0EA18</accession>
<dbReference type="EMBL" id="JAWWNJ010000002">
    <property type="protein sequence ID" value="KAK7061175.1"/>
    <property type="molecule type" value="Genomic_DNA"/>
</dbReference>
<reference evidence="2 3" key="1">
    <citation type="journal article" date="2024" name="J Genomics">
        <title>Draft genome sequencing and assembly of Favolaschia claudopus CIRM-BRFM 2984 isolated from oak limbs.</title>
        <authorList>
            <person name="Navarro D."/>
            <person name="Drula E."/>
            <person name="Chaduli D."/>
            <person name="Cazenave R."/>
            <person name="Ahrendt S."/>
            <person name="Wang J."/>
            <person name="Lipzen A."/>
            <person name="Daum C."/>
            <person name="Barry K."/>
            <person name="Grigoriev I.V."/>
            <person name="Favel A."/>
            <person name="Rosso M.N."/>
            <person name="Martin F."/>
        </authorList>
    </citation>
    <scope>NUCLEOTIDE SEQUENCE [LARGE SCALE GENOMIC DNA]</scope>
    <source>
        <strain evidence="2 3">CIRM-BRFM 2984</strain>
    </source>
</reference>
<name>A0AAW0EA18_9AGAR</name>
<dbReference type="AlphaFoldDB" id="A0AAW0EA18"/>
<evidence type="ECO:0000313" key="3">
    <source>
        <dbReference type="Proteomes" id="UP001362999"/>
    </source>
</evidence>
<sequence>MMRWWPSQQRRSQTSTKSKSAATSATAATKKHKTANSPAEVVQKPKKRMKKSAVKSAPVIEDSNRDAAEAKRRTQLNAEAGPSNPSPKPKVVWTLNEVTQHDDKSYAGSNDD</sequence>